<evidence type="ECO:0000313" key="2">
    <source>
        <dbReference type="Proteomes" id="UP000004994"/>
    </source>
</evidence>
<protein>
    <submittedName>
        <fullName evidence="1">Uncharacterized protein</fullName>
    </submittedName>
</protein>
<evidence type="ECO:0000313" key="1">
    <source>
        <dbReference type="EnsemblPlants" id="Solyc06g081990.2.1.1"/>
    </source>
</evidence>
<dbReference type="EnsemblPlants" id="Solyc06g081990.2.1">
    <property type="protein sequence ID" value="Solyc06g081990.2.1.1"/>
    <property type="gene ID" value="Solyc06g081990.2"/>
</dbReference>
<proteinExistence type="predicted"/>
<dbReference type="InParanoid" id="A0A3Q7H454"/>
<sequence length="38" mass="4395">RDNIRRTGQCPLCVNGTHFMSLAKYCSSIKRTRIVIKK</sequence>
<organism evidence="1">
    <name type="scientific">Solanum lycopersicum</name>
    <name type="common">Tomato</name>
    <name type="synonym">Lycopersicon esculentum</name>
    <dbReference type="NCBI Taxonomy" id="4081"/>
    <lineage>
        <taxon>Eukaryota</taxon>
        <taxon>Viridiplantae</taxon>
        <taxon>Streptophyta</taxon>
        <taxon>Embryophyta</taxon>
        <taxon>Tracheophyta</taxon>
        <taxon>Spermatophyta</taxon>
        <taxon>Magnoliopsida</taxon>
        <taxon>eudicotyledons</taxon>
        <taxon>Gunneridae</taxon>
        <taxon>Pentapetalae</taxon>
        <taxon>asterids</taxon>
        <taxon>lamiids</taxon>
        <taxon>Solanales</taxon>
        <taxon>Solanaceae</taxon>
        <taxon>Solanoideae</taxon>
        <taxon>Solaneae</taxon>
        <taxon>Solanum</taxon>
        <taxon>Solanum subgen. Lycopersicon</taxon>
    </lineage>
</organism>
<reference evidence="1" key="2">
    <citation type="submission" date="2019-01" db="UniProtKB">
        <authorList>
            <consortium name="EnsemblPlants"/>
        </authorList>
    </citation>
    <scope>IDENTIFICATION</scope>
    <source>
        <strain evidence="1">cv. Heinz 1706</strain>
    </source>
</reference>
<keyword evidence="2" id="KW-1185">Reference proteome</keyword>
<dbReference type="Proteomes" id="UP000004994">
    <property type="component" value="Chromosome 6"/>
</dbReference>
<accession>A0A3Q7H454</accession>
<reference evidence="1" key="1">
    <citation type="journal article" date="2012" name="Nature">
        <title>The tomato genome sequence provides insights into fleshy fruit evolution.</title>
        <authorList>
            <consortium name="Tomato Genome Consortium"/>
        </authorList>
    </citation>
    <scope>NUCLEOTIDE SEQUENCE [LARGE SCALE GENOMIC DNA]</scope>
    <source>
        <strain evidence="1">cv. Heinz 1706</strain>
    </source>
</reference>
<dbReference type="AlphaFoldDB" id="A0A3Q7H454"/>
<dbReference type="PaxDb" id="4081-Solyc06g081990.1.1"/>
<name>A0A3Q7H454_SOLLC</name>
<dbReference type="Gramene" id="Solyc06g081990.2.1">
    <property type="protein sequence ID" value="Solyc06g081990.2.1.1"/>
    <property type="gene ID" value="Solyc06g081990.2"/>
</dbReference>